<evidence type="ECO:0000313" key="3">
    <source>
        <dbReference type="Proteomes" id="UP000777438"/>
    </source>
</evidence>
<dbReference type="EMBL" id="JAGPYM010000006">
    <property type="protein sequence ID" value="KAH6893414.1"/>
    <property type="molecule type" value="Genomic_DNA"/>
</dbReference>
<dbReference type="OrthoDB" id="4776522at2759"/>
<keyword evidence="3" id="KW-1185">Reference proteome</keyword>
<evidence type="ECO:0000256" key="1">
    <source>
        <dbReference type="SAM" id="MobiDB-lite"/>
    </source>
</evidence>
<feature type="compositionally biased region" description="Polar residues" evidence="1">
    <location>
        <begin position="372"/>
        <end position="385"/>
    </location>
</feature>
<accession>A0A9P9ARW9</accession>
<comment type="caution">
    <text evidence="2">The sequence shown here is derived from an EMBL/GenBank/DDBJ whole genome shotgun (WGS) entry which is preliminary data.</text>
</comment>
<sequence length="385" mass="42776">MAYRQVTCRQSRPNFQPQCSHLTMTRLYGADFICESCHRPGPFGWVYRCTQDREELIEEAVSRGFTKTAFDDLGYVLSEKFATRKGSPAARKDKLSFLTEVSPEQLASYRPEHLAIILRQRENLQTEIQKHRIRKTNAAVLRQFRQATLGDNTHAQRSKSGTKWICLDDEECQFKVCPFCRPSYADRSFLGMNAVAAGEIPPTAATGFGFHVLGERPVVDANIVGQLGLRPPPPPRSEFSFSTSSYISDLSMMDMLGDQLQSCGLWNSNHRDHEPDRDGILSLLSPAPAQLTHSPRCDDLRACTQAAKVATEEHPNEGLIKEPSQLSSQGETILQSLNGFKIDCVVLDHVGSVSSPEPDEGTDILVKISGSRAESPQPASNKHTE</sequence>
<reference evidence="2 3" key="1">
    <citation type="journal article" date="2021" name="Nat. Commun.">
        <title>Genetic determinants of endophytism in the Arabidopsis root mycobiome.</title>
        <authorList>
            <person name="Mesny F."/>
            <person name="Miyauchi S."/>
            <person name="Thiergart T."/>
            <person name="Pickel B."/>
            <person name="Atanasova L."/>
            <person name="Karlsson M."/>
            <person name="Huettel B."/>
            <person name="Barry K.W."/>
            <person name="Haridas S."/>
            <person name="Chen C."/>
            <person name="Bauer D."/>
            <person name="Andreopoulos W."/>
            <person name="Pangilinan J."/>
            <person name="LaButti K."/>
            <person name="Riley R."/>
            <person name="Lipzen A."/>
            <person name="Clum A."/>
            <person name="Drula E."/>
            <person name="Henrissat B."/>
            <person name="Kohler A."/>
            <person name="Grigoriev I.V."/>
            <person name="Martin F.M."/>
            <person name="Hacquard S."/>
        </authorList>
    </citation>
    <scope>NUCLEOTIDE SEQUENCE [LARGE SCALE GENOMIC DNA]</scope>
    <source>
        <strain evidence="2 3">MPI-CAGE-CH-0241</strain>
    </source>
</reference>
<dbReference type="Proteomes" id="UP000777438">
    <property type="component" value="Unassembled WGS sequence"/>
</dbReference>
<name>A0A9P9ARW9_9HYPO</name>
<protein>
    <submittedName>
        <fullName evidence="2">Uncharacterized protein</fullName>
    </submittedName>
</protein>
<gene>
    <name evidence="2" type="ORF">B0T10DRAFT_457519</name>
</gene>
<feature type="region of interest" description="Disordered" evidence="1">
    <location>
        <begin position="352"/>
        <end position="385"/>
    </location>
</feature>
<proteinExistence type="predicted"/>
<evidence type="ECO:0000313" key="2">
    <source>
        <dbReference type="EMBL" id="KAH6893414.1"/>
    </source>
</evidence>
<organism evidence="2 3">
    <name type="scientific">Thelonectria olida</name>
    <dbReference type="NCBI Taxonomy" id="1576542"/>
    <lineage>
        <taxon>Eukaryota</taxon>
        <taxon>Fungi</taxon>
        <taxon>Dikarya</taxon>
        <taxon>Ascomycota</taxon>
        <taxon>Pezizomycotina</taxon>
        <taxon>Sordariomycetes</taxon>
        <taxon>Hypocreomycetidae</taxon>
        <taxon>Hypocreales</taxon>
        <taxon>Nectriaceae</taxon>
        <taxon>Thelonectria</taxon>
    </lineage>
</organism>
<dbReference type="AlphaFoldDB" id="A0A9P9ARW9"/>